<dbReference type="Gene3D" id="3.30.70.100">
    <property type="match status" value="2"/>
</dbReference>
<comment type="caution">
    <text evidence="2">The sequence shown here is derived from an EMBL/GenBank/DDBJ whole genome shotgun (WGS) entry which is preliminary data.</text>
</comment>
<sequence>MSGITPLRVLHTFDNAAGFDELPEEVARLRSVPGCASAELYSSVTPGDDFHALTALWSSEDTFDAWWDTVRKGDFPSIRRLVAEPDEGNLEIDRSGTEFYPQTPFALRDGTWVPEALDEKARTIFWPARGPVRVIIQNAVEATDAMYAKIRTEVLDTRREEGCLEYAWLENIDLPGHLLLLEVWTDQIRYDRHWTLRERTAAFVGDNLRKPATPARGPVSREFYRYQDFRHHYDRWLPVDPDAHATAIMWPAG</sequence>
<keyword evidence="2" id="KW-0560">Oxidoreductase</keyword>
<evidence type="ECO:0000313" key="2">
    <source>
        <dbReference type="EMBL" id="TQL63318.1"/>
    </source>
</evidence>
<protein>
    <submittedName>
        <fullName evidence="2">Antibiotic biosynthesis monooxygenase</fullName>
    </submittedName>
</protein>
<dbReference type="AlphaFoldDB" id="A0A542ZSK3"/>
<keyword evidence="3" id="KW-1185">Reference proteome</keyword>
<dbReference type="OrthoDB" id="5244470at2"/>
<proteinExistence type="predicted"/>
<evidence type="ECO:0000259" key="1">
    <source>
        <dbReference type="Pfam" id="PF03992"/>
    </source>
</evidence>
<dbReference type="RefSeq" id="WP_142093056.1">
    <property type="nucleotide sequence ID" value="NZ_BAAAMD010000001.1"/>
</dbReference>
<dbReference type="EMBL" id="VFOR01000001">
    <property type="protein sequence ID" value="TQL63318.1"/>
    <property type="molecule type" value="Genomic_DNA"/>
</dbReference>
<dbReference type="InterPro" id="IPR007138">
    <property type="entry name" value="ABM_dom"/>
</dbReference>
<feature type="domain" description="ABM" evidence="1">
    <location>
        <begin position="145"/>
        <end position="193"/>
    </location>
</feature>
<dbReference type="Pfam" id="PF03992">
    <property type="entry name" value="ABM"/>
    <property type="match status" value="1"/>
</dbReference>
<reference evidence="2 3" key="1">
    <citation type="submission" date="2019-06" db="EMBL/GenBank/DDBJ databases">
        <title>Sequencing the genomes of 1000 actinobacteria strains.</title>
        <authorList>
            <person name="Klenk H.-P."/>
        </authorList>
    </citation>
    <scope>NUCLEOTIDE SEQUENCE [LARGE SCALE GENOMIC DNA]</scope>
    <source>
        <strain evidence="2 3">DSM 8251</strain>
    </source>
</reference>
<name>A0A542ZSK3_9ACTN</name>
<dbReference type="SUPFAM" id="SSF54909">
    <property type="entry name" value="Dimeric alpha+beta barrel"/>
    <property type="match status" value="2"/>
</dbReference>
<dbReference type="Proteomes" id="UP000316196">
    <property type="component" value="Unassembled WGS sequence"/>
</dbReference>
<dbReference type="InterPro" id="IPR011008">
    <property type="entry name" value="Dimeric_a/b-barrel"/>
</dbReference>
<dbReference type="GO" id="GO:0004497">
    <property type="term" value="F:monooxygenase activity"/>
    <property type="evidence" value="ECO:0007669"/>
    <property type="project" value="UniProtKB-KW"/>
</dbReference>
<keyword evidence="2" id="KW-0503">Monooxygenase</keyword>
<evidence type="ECO:0000313" key="3">
    <source>
        <dbReference type="Proteomes" id="UP000316196"/>
    </source>
</evidence>
<gene>
    <name evidence="2" type="ORF">FB460_1120</name>
</gene>
<accession>A0A542ZSK3</accession>
<organism evidence="2 3">
    <name type="scientific">Propioniferax innocua</name>
    <dbReference type="NCBI Taxonomy" id="1753"/>
    <lineage>
        <taxon>Bacteria</taxon>
        <taxon>Bacillati</taxon>
        <taxon>Actinomycetota</taxon>
        <taxon>Actinomycetes</taxon>
        <taxon>Propionibacteriales</taxon>
        <taxon>Propionibacteriaceae</taxon>
        <taxon>Propioniferax</taxon>
    </lineage>
</organism>